<sequence length="85" mass="8759">MRDSTLVNGQGNAIYGHGFSDILLQNSTVTAKGRLLTAYSGSDIQLDLDKTIATGDIKAAADASVTLSLLNASRLTGAVSGVNDF</sequence>
<proteinExistence type="predicted"/>
<protein>
    <recommendedName>
        <fullName evidence="3">Autotransporter outer membrane beta-barrel domain-containing protein</fullName>
    </recommendedName>
</protein>
<feature type="non-terminal residue" evidence="1">
    <location>
        <position position="85"/>
    </location>
</feature>
<comment type="caution">
    <text evidence="1">The sequence shown here is derived from an EMBL/GenBank/DDBJ whole genome shotgun (WGS) entry which is preliminary data.</text>
</comment>
<dbReference type="Gene3D" id="2.160.20.20">
    <property type="match status" value="1"/>
</dbReference>
<organism evidence="1 2">
    <name type="scientific">Intestinirhabdus alba</name>
    <dbReference type="NCBI Taxonomy" id="2899544"/>
    <lineage>
        <taxon>Bacteria</taxon>
        <taxon>Pseudomonadati</taxon>
        <taxon>Pseudomonadota</taxon>
        <taxon>Gammaproteobacteria</taxon>
        <taxon>Enterobacterales</taxon>
        <taxon>Enterobacteriaceae</taxon>
        <taxon>Intestinirhabdus</taxon>
    </lineage>
</organism>
<keyword evidence="2" id="KW-1185">Reference proteome</keyword>
<gene>
    <name evidence="1" type="ORF">GJV78_21655</name>
</gene>
<evidence type="ECO:0000313" key="2">
    <source>
        <dbReference type="Proteomes" id="UP000477739"/>
    </source>
</evidence>
<accession>A0A6L6IVN2</accession>
<evidence type="ECO:0000313" key="1">
    <source>
        <dbReference type="EMBL" id="MTH48793.1"/>
    </source>
</evidence>
<dbReference type="AlphaFoldDB" id="A0A6L6IVN2"/>
<dbReference type="Proteomes" id="UP000477739">
    <property type="component" value="Unassembled WGS sequence"/>
</dbReference>
<dbReference type="EMBL" id="WMJZ01000060">
    <property type="protein sequence ID" value="MTH48793.1"/>
    <property type="molecule type" value="Genomic_DNA"/>
</dbReference>
<evidence type="ECO:0008006" key="3">
    <source>
        <dbReference type="Google" id="ProtNLM"/>
    </source>
</evidence>
<reference evidence="1 2" key="1">
    <citation type="submission" date="2019-11" db="EMBL/GenBank/DDBJ databases">
        <title>Escherichia alba sp. nov. isolated from the gut of plastic-eating superworms Zophobas atratus.</title>
        <authorList>
            <person name="Yang Y."/>
        </authorList>
    </citation>
    <scope>NUCLEOTIDE SEQUENCE [LARGE SCALE GENOMIC DNA]</scope>
    <source>
        <strain evidence="2">BIT-B35</strain>
    </source>
</reference>
<name>A0A6L6IVN2_9ENTR</name>
<dbReference type="InterPro" id="IPR012332">
    <property type="entry name" value="Autotransporter_pectin_lyase_C"/>
</dbReference>